<dbReference type="InterPro" id="IPR002885">
    <property type="entry name" value="PPR_rpt"/>
</dbReference>
<keyword evidence="1" id="KW-0677">Repeat</keyword>
<evidence type="ECO:0000313" key="3">
    <source>
        <dbReference type="Proteomes" id="UP001279734"/>
    </source>
</evidence>
<comment type="caution">
    <text evidence="2">The sequence shown here is derived from an EMBL/GenBank/DDBJ whole genome shotgun (WGS) entry which is preliminary data.</text>
</comment>
<sequence>MEAWSLSGNHPSVFLQETAKEKRPVLNCQLKLSNFTALAGKVHKAKIRADYAQLRPTWNNKQTPQEAHLDLLHKMRSMDNFRPKRSAILNSTMLQYANNGNFHQAQIIWNELINSSFMPSVQVVSCLITAYSKWGHFSEVTKILNQISSRKCSFSWLPQIYSLAISCFGMGGKLDLMEMTLTEMVSKGFPVDSATGNAYVIYYSMFGSLMDMEAAYGRLKRSQILIEEQGIKAVSFAYIKQRRFYKLGEFLRDVGLARRNVGNLLWNLLLLSYAANFKMKSLQREFLAMVESGFHPNVTTFNIRLLAFSKMNLFWDLHLSLEHLKNENIVPDLVTYGCVVDAYIDKRMGKNLDFALDKMCNLDDPPLVATEPLVFEVLGKGDFQSSSEAFMEFSNKQWTYRKLIRTYLKKKQRSNQVFWNY</sequence>
<dbReference type="EMBL" id="BSYO01000001">
    <property type="protein sequence ID" value="GMG99124.1"/>
    <property type="molecule type" value="Genomic_DNA"/>
</dbReference>
<dbReference type="AlphaFoldDB" id="A0AAD3P599"/>
<dbReference type="PANTHER" id="PTHR47493:SF1">
    <property type="entry name" value="OS08G0520200 PROTEIN"/>
    <property type="match status" value="1"/>
</dbReference>
<gene>
    <name evidence="2" type="ORF">Nepgr_000964</name>
</gene>
<keyword evidence="3" id="KW-1185">Reference proteome</keyword>
<evidence type="ECO:0000313" key="2">
    <source>
        <dbReference type="EMBL" id="GMG99124.1"/>
    </source>
</evidence>
<dbReference type="Gene3D" id="1.25.40.10">
    <property type="entry name" value="Tetratricopeptide repeat domain"/>
    <property type="match status" value="2"/>
</dbReference>
<dbReference type="NCBIfam" id="TIGR00756">
    <property type="entry name" value="PPR"/>
    <property type="match status" value="1"/>
</dbReference>
<protein>
    <recommendedName>
        <fullName evidence="4">Pentatricopeptide repeat-containing protein</fullName>
    </recommendedName>
</protein>
<evidence type="ECO:0000256" key="1">
    <source>
        <dbReference type="ARBA" id="ARBA00022737"/>
    </source>
</evidence>
<accession>A0AAD3P599</accession>
<organism evidence="2 3">
    <name type="scientific">Nepenthes gracilis</name>
    <name type="common">Slender pitcher plant</name>
    <dbReference type="NCBI Taxonomy" id="150966"/>
    <lineage>
        <taxon>Eukaryota</taxon>
        <taxon>Viridiplantae</taxon>
        <taxon>Streptophyta</taxon>
        <taxon>Embryophyta</taxon>
        <taxon>Tracheophyta</taxon>
        <taxon>Spermatophyta</taxon>
        <taxon>Magnoliopsida</taxon>
        <taxon>eudicotyledons</taxon>
        <taxon>Gunneridae</taxon>
        <taxon>Pentapetalae</taxon>
        <taxon>Caryophyllales</taxon>
        <taxon>Nepenthaceae</taxon>
        <taxon>Nepenthes</taxon>
    </lineage>
</organism>
<dbReference type="InterPro" id="IPR011990">
    <property type="entry name" value="TPR-like_helical_dom_sf"/>
</dbReference>
<reference evidence="2" key="1">
    <citation type="submission" date="2023-05" db="EMBL/GenBank/DDBJ databases">
        <title>Nepenthes gracilis genome sequencing.</title>
        <authorList>
            <person name="Fukushima K."/>
        </authorList>
    </citation>
    <scope>NUCLEOTIDE SEQUENCE</scope>
    <source>
        <strain evidence="2">SING2019-196</strain>
    </source>
</reference>
<dbReference type="PANTHER" id="PTHR47493">
    <property type="entry name" value="OS08G0520200 PROTEIN"/>
    <property type="match status" value="1"/>
</dbReference>
<dbReference type="Proteomes" id="UP001279734">
    <property type="component" value="Unassembled WGS sequence"/>
</dbReference>
<proteinExistence type="predicted"/>
<name>A0AAD3P599_NEPGR</name>
<evidence type="ECO:0008006" key="4">
    <source>
        <dbReference type="Google" id="ProtNLM"/>
    </source>
</evidence>